<proteinExistence type="predicted"/>
<reference evidence="1" key="1">
    <citation type="submission" date="2023-06" db="EMBL/GenBank/DDBJ databases">
        <title>Genome-scale phylogeny and comparative genomics of the fungal order Sordariales.</title>
        <authorList>
            <consortium name="Lawrence Berkeley National Laboratory"/>
            <person name="Hensen N."/>
            <person name="Bonometti L."/>
            <person name="Westerberg I."/>
            <person name="Brannstrom I.O."/>
            <person name="Guillou S."/>
            <person name="Cros-Aarteil S."/>
            <person name="Calhoun S."/>
            <person name="Haridas S."/>
            <person name="Kuo A."/>
            <person name="Mondo S."/>
            <person name="Pangilinan J."/>
            <person name="Riley R."/>
            <person name="LaButti K."/>
            <person name="Andreopoulos B."/>
            <person name="Lipzen A."/>
            <person name="Chen C."/>
            <person name="Yanf M."/>
            <person name="Daum C."/>
            <person name="Ng V."/>
            <person name="Clum A."/>
            <person name="Steindorff A."/>
            <person name="Ohm R."/>
            <person name="Martin F."/>
            <person name="Silar P."/>
            <person name="Natvig D."/>
            <person name="Lalanne C."/>
            <person name="Gautier V."/>
            <person name="Ament-velasquez S.L."/>
            <person name="Kruys A."/>
            <person name="Hutchinson M.I."/>
            <person name="Powell A.J."/>
            <person name="Barry K."/>
            <person name="Miller A.N."/>
            <person name="Grigoriev I.V."/>
            <person name="Debuchy R."/>
            <person name="Gladieux P."/>
            <person name="Thoren M.H."/>
            <person name="Johannesson H."/>
        </authorList>
    </citation>
    <scope>NUCLEOTIDE SEQUENCE</scope>
    <source>
        <strain evidence="1">SMH3391-2</strain>
    </source>
</reference>
<organism evidence="1 2">
    <name type="scientific">Bombardia bombarda</name>
    <dbReference type="NCBI Taxonomy" id="252184"/>
    <lineage>
        <taxon>Eukaryota</taxon>
        <taxon>Fungi</taxon>
        <taxon>Dikarya</taxon>
        <taxon>Ascomycota</taxon>
        <taxon>Pezizomycotina</taxon>
        <taxon>Sordariomycetes</taxon>
        <taxon>Sordariomycetidae</taxon>
        <taxon>Sordariales</taxon>
        <taxon>Lasiosphaeriaceae</taxon>
        <taxon>Bombardia</taxon>
    </lineage>
</organism>
<gene>
    <name evidence="1" type="ORF">B0T17DRAFT_535555</name>
</gene>
<protein>
    <submittedName>
        <fullName evidence="1">Uncharacterized protein</fullName>
    </submittedName>
</protein>
<comment type="caution">
    <text evidence="1">The sequence shown here is derived from an EMBL/GenBank/DDBJ whole genome shotgun (WGS) entry which is preliminary data.</text>
</comment>
<evidence type="ECO:0000313" key="1">
    <source>
        <dbReference type="EMBL" id="KAK0621970.1"/>
    </source>
</evidence>
<dbReference type="EMBL" id="JAULSR010000004">
    <property type="protein sequence ID" value="KAK0621970.1"/>
    <property type="molecule type" value="Genomic_DNA"/>
</dbReference>
<name>A0AA39WUT2_9PEZI</name>
<keyword evidence="2" id="KW-1185">Reference proteome</keyword>
<dbReference type="AlphaFoldDB" id="A0AA39WUT2"/>
<evidence type="ECO:0000313" key="2">
    <source>
        <dbReference type="Proteomes" id="UP001174934"/>
    </source>
</evidence>
<dbReference type="Proteomes" id="UP001174934">
    <property type="component" value="Unassembled WGS sequence"/>
</dbReference>
<sequence>MSDLRLASYLLTVTTVSAPLSLQHCATDKRLSSIVPSYVRRIVYSITPACPVALSCSASTSKSLGQHFCGLGYQNGGC</sequence>
<accession>A0AA39WUT2</accession>